<dbReference type="InterPro" id="IPR012944">
    <property type="entry name" value="SusD_RagB_dom"/>
</dbReference>
<keyword evidence="3" id="KW-0732">Signal</keyword>
<evidence type="ECO:0000256" key="1">
    <source>
        <dbReference type="ARBA" id="ARBA00004442"/>
    </source>
</evidence>
<dbReference type="AlphaFoldDB" id="A0A4V3DDZ4"/>
<proteinExistence type="inferred from homology"/>
<feature type="domain" description="SusD-like N-terminal" evidence="7">
    <location>
        <begin position="97"/>
        <end position="232"/>
    </location>
</feature>
<evidence type="ECO:0000313" key="8">
    <source>
        <dbReference type="EMBL" id="TDQ77918.1"/>
    </source>
</evidence>
<comment type="similarity">
    <text evidence="2">Belongs to the SusD family.</text>
</comment>
<name>A0A4V3DDZ4_9SPHI</name>
<reference evidence="8 9" key="1">
    <citation type="submission" date="2019-03" db="EMBL/GenBank/DDBJ databases">
        <title>Genomic Encyclopedia of Archaeal and Bacterial Type Strains, Phase II (KMG-II): from individual species to whole genera.</title>
        <authorList>
            <person name="Goeker M."/>
        </authorList>
    </citation>
    <scope>NUCLEOTIDE SEQUENCE [LARGE SCALE GENOMIC DNA]</scope>
    <source>
        <strain evidence="8 9">DSM 28353</strain>
    </source>
</reference>
<dbReference type="Gene3D" id="1.25.40.390">
    <property type="match status" value="1"/>
</dbReference>
<organism evidence="8 9">
    <name type="scientific">Sphingobacterium yanglingense</name>
    <dbReference type="NCBI Taxonomy" id="1437280"/>
    <lineage>
        <taxon>Bacteria</taxon>
        <taxon>Pseudomonadati</taxon>
        <taxon>Bacteroidota</taxon>
        <taxon>Sphingobacteriia</taxon>
        <taxon>Sphingobacteriales</taxon>
        <taxon>Sphingobacteriaceae</taxon>
        <taxon>Sphingobacterium</taxon>
    </lineage>
</organism>
<dbReference type="SUPFAM" id="SSF48452">
    <property type="entry name" value="TPR-like"/>
    <property type="match status" value="1"/>
</dbReference>
<evidence type="ECO:0000259" key="6">
    <source>
        <dbReference type="Pfam" id="PF07980"/>
    </source>
</evidence>
<dbReference type="CDD" id="cd08977">
    <property type="entry name" value="SusD"/>
    <property type="match status" value="1"/>
</dbReference>
<evidence type="ECO:0000259" key="7">
    <source>
        <dbReference type="Pfam" id="PF14322"/>
    </source>
</evidence>
<dbReference type="EMBL" id="SNYV01000013">
    <property type="protein sequence ID" value="TDQ77918.1"/>
    <property type="molecule type" value="Genomic_DNA"/>
</dbReference>
<evidence type="ECO:0000256" key="3">
    <source>
        <dbReference type="ARBA" id="ARBA00022729"/>
    </source>
</evidence>
<dbReference type="InterPro" id="IPR011990">
    <property type="entry name" value="TPR-like_helical_dom_sf"/>
</dbReference>
<evidence type="ECO:0000256" key="2">
    <source>
        <dbReference type="ARBA" id="ARBA00006275"/>
    </source>
</evidence>
<evidence type="ECO:0000256" key="4">
    <source>
        <dbReference type="ARBA" id="ARBA00023136"/>
    </source>
</evidence>
<dbReference type="Proteomes" id="UP000295292">
    <property type="component" value="Unassembled WGS sequence"/>
</dbReference>
<dbReference type="RefSeq" id="WP_133584188.1">
    <property type="nucleotide sequence ID" value="NZ_SNYV01000013.1"/>
</dbReference>
<dbReference type="InterPro" id="IPR033985">
    <property type="entry name" value="SusD-like_N"/>
</dbReference>
<keyword evidence="9" id="KW-1185">Reference proteome</keyword>
<dbReference type="OrthoDB" id="621570at2"/>
<sequence length="468" mass="52257">MKNTFLYKSFKFYGGVFLGCLTCFSCREWIELPPSIDKIPTEIVFTDSTSAITALAGVYANFGYYGGGSSSINGALISLYPALSSDELLASSTGIDVKQFEENSLRPNNFLVSTLWRTGYEGIYRINACIKGITESKGLNEGLKERLIAEVKVARALYYFNLVNLYGGVPLVTTTDYSISAKQPRANVDEIYTQIIGDLTDARKILKETYPSAGRARPNLYVATALMARVYLYQKNWTAAEAMAREVINAKTYSLQMDLSKVFLSASTEAIWQLPTAGTSSGQTSEASTFVPFSKGVIPSYYLTPTLLSAFEADDKRKASWIKVDTIKANIYHYPFKYKNIDANNSPREDYILFRLPEQYLILAEALVMQKRQDEALPYIEAIRSRAGLSAVHPTTEDEFLKVIMQERRVEFFCEQGSRWFDLKRTGTADAVLGPLKPTRWTADDALYPVALSELTANGALEQNPGYE</sequence>
<feature type="domain" description="RagB/SusD" evidence="6">
    <location>
        <begin position="323"/>
        <end position="467"/>
    </location>
</feature>
<comment type="caution">
    <text evidence="8">The sequence shown here is derived from an EMBL/GenBank/DDBJ whole genome shotgun (WGS) entry which is preliminary data.</text>
</comment>
<evidence type="ECO:0000313" key="9">
    <source>
        <dbReference type="Proteomes" id="UP000295292"/>
    </source>
</evidence>
<comment type="subcellular location">
    <subcellularLocation>
        <location evidence="1">Cell outer membrane</location>
    </subcellularLocation>
</comment>
<keyword evidence="4" id="KW-0472">Membrane</keyword>
<gene>
    <name evidence="8" type="ORF">CLV99_1889</name>
</gene>
<dbReference type="Pfam" id="PF14322">
    <property type="entry name" value="SusD-like_3"/>
    <property type="match status" value="1"/>
</dbReference>
<evidence type="ECO:0000256" key="5">
    <source>
        <dbReference type="ARBA" id="ARBA00023237"/>
    </source>
</evidence>
<accession>A0A4V3DDZ4</accession>
<dbReference type="Pfam" id="PF07980">
    <property type="entry name" value="SusD_RagB"/>
    <property type="match status" value="1"/>
</dbReference>
<protein>
    <submittedName>
        <fullName evidence="8">Putative outer membrane starch-binding protein</fullName>
    </submittedName>
</protein>
<keyword evidence="5" id="KW-0998">Cell outer membrane</keyword>
<dbReference type="GO" id="GO:0009279">
    <property type="term" value="C:cell outer membrane"/>
    <property type="evidence" value="ECO:0007669"/>
    <property type="project" value="UniProtKB-SubCell"/>
</dbReference>